<name>E1ZIM1_CHLVA</name>
<feature type="compositionally biased region" description="Low complexity" evidence="1">
    <location>
        <begin position="1046"/>
        <end position="1057"/>
    </location>
</feature>
<dbReference type="Proteomes" id="UP000008141">
    <property type="component" value="Unassembled WGS sequence"/>
</dbReference>
<dbReference type="InterPro" id="IPR039057">
    <property type="entry name" value="Spo22/ZIP4"/>
</dbReference>
<dbReference type="RefSeq" id="XP_005846459.1">
    <property type="nucleotide sequence ID" value="XM_005846397.1"/>
</dbReference>
<keyword evidence="3" id="KW-1185">Reference proteome</keyword>
<feature type="region of interest" description="Disordered" evidence="1">
    <location>
        <begin position="1098"/>
        <end position="1161"/>
    </location>
</feature>
<proteinExistence type="predicted"/>
<dbReference type="GO" id="GO:0090173">
    <property type="term" value="P:regulation of synaptonemal complex assembly"/>
    <property type="evidence" value="ECO:0007669"/>
    <property type="project" value="InterPro"/>
</dbReference>
<evidence type="ECO:0000313" key="3">
    <source>
        <dbReference type="Proteomes" id="UP000008141"/>
    </source>
</evidence>
<dbReference type="OrthoDB" id="515104at2759"/>
<evidence type="ECO:0008006" key="4">
    <source>
        <dbReference type="Google" id="ProtNLM"/>
    </source>
</evidence>
<dbReference type="KEGG" id="cvr:CHLNCDRAFT_135628"/>
<dbReference type="PANTHER" id="PTHR40375:SF2">
    <property type="entry name" value="SPORULATION-SPECIFIC PROTEIN 22"/>
    <property type="match status" value="1"/>
</dbReference>
<dbReference type="PANTHER" id="PTHR40375">
    <property type="entry name" value="SPORULATION-SPECIFIC PROTEIN 22"/>
    <property type="match status" value="1"/>
</dbReference>
<evidence type="ECO:0000313" key="2">
    <source>
        <dbReference type="EMBL" id="EFN54357.1"/>
    </source>
</evidence>
<sequence length="1161" mass="119447">MEQQTSSLVLALGGFSIAETEQSELPAPPAATGHARQARQVAAGTAALVDHARTIANRALERWQEAGSDMLEQEGEALASLCFALQAMLGPSTRLADADERNLFDLASALWGASLQALSAGGAAEAASAPLDRMGSDLFALVDGDSDATQDCARYVAYFSAAARSWAAAGQREKAGWCVQRAMRYSQQLEALVGSEEVGVERKEGYVVSLFNLYIEAAKSSADNKQQALATNLLSRAVQLSRHAAVGPDAAACCAMAVAELQLEQARHMFAKGGTMCGLAAALLTSSYQQLTTGDLQSACMGGGPHAAGLMYAKKQVLALLCKAHLASGDAGLASKVLDALEGEAPGAAAADPGMQLVYVEAKVGAGRVPEALRFLMALIQKQQADPAADAAPGAADAAAATFLAGLRLALRHISDDTLPSFQSAVSAFVWRATAASPPTPLLGLGSELCHRLALQVLGSEDVSAAAHRDAAVLAQVHGLLFHRAAHCLEAGSCSAAKELFGAALQFARPEARAKNARALAVCHSRLGTHQRAAEYLAIAARHEQQPSSLTQLARLQALAETGDAVQAVAAIRSLTSCLDFHPSLIAAMCQAAAKAQHPAVYKEALSSATQLLIKPEAATSSLPAGQEAALLLGLVRAIDACLRAAAPAAEAGTGAPAGGSMAALYGELLAGVKLVARRLKLLGWRKFVGASQDEASTVQAICATAYNQLLAAQQHGAHEHVVALATTLFQLLPLADQHLRVEATGAAQQARVLMLAQQALLDLHAVQSEGGQKLALAAKLQARLAQHMPCLAPEQHPQLHLLHHILCLETAARQGDGAALLQCISKLQAHAGQLTAAQRASILSTVCSQHSMVVQEAAARLLLDSMAADGGLPAMSLLPAMLGQLSLSAEMRLRAVCRCRQLLAAMPLESRDSSWIQCTEWLAVHAWNEGTKLARRHSAGRSEQTAELIRAAVQLQEACAPGGADKLRRMRAAVAAAGLDDGAVSAAGAKVAEGGMVVAAAISVAARAGHVVQDMSPQPPIAAAAAACQAPPHAAALPEEMADAAAVPGPAASDAVLPTPASMSADEEDGLSDSDGEGDAPGGGWLASMLAAHKRALGDAGDGPAKRQAVAGPLGRRAAAPASFPSRRQRGPPEQPAPADVDGADALSLADSMPGGFMAL</sequence>
<organism evidence="3">
    <name type="scientific">Chlorella variabilis</name>
    <name type="common">Green alga</name>
    <dbReference type="NCBI Taxonomy" id="554065"/>
    <lineage>
        <taxon>Eukaryota</taxon>
        <taxon>Viridiplantae</taxon>
        <taxon>Chlorophyta</taxon>
        <taxon>core chlorophytes</taxon>
        <taxon>Trebouxiophyceae</taxon>
        <taxon>Chlorellales</taxon>
        <taxon>Chlorellaceae</taxon>
        <taxon>Chlorella clade</taxon>
        <taxon>Chlorella</taxon>
    </lineage>
</organism>
<dbReference type="EMBL" id="GL433848">
    <property type="protein sequence ID" value="EFN54357.1"/>
    <property type="molecule type" value="Genomic_DNA"/>
</dbReference>
<protein>
    <recommendedName>
        <fullName evidence="4">Protein ZIP4 homolog</fullName>
    </recommendedName>
</protein>
<dbReference type="InParanoid" id="E1ZIM1"/>
<dbReference type="AlphaFoldDB" id="E1ZIM1"/>
<feature type="compositionally biased region" description="Low complexity" evidence="1">
    <location>
        <begin position="1110"/>
        <end position="1127"/>
    </location>
</feature>
<feature type="region of interest" description="Disordered" evidence="1">
    <location>
        <begin position="1046"/>
        <end position="1086"/>
    </location>
</feature>
<evidence type="ECO:0000256" key="1">
    <source>
        <dbReference type="SAM" id="MobiDB-lite"/>
    </source>
</evidence>
<feature type="compositionally biased region" description="Acidic residues" evidence="1">
    <location>
        <begin position="1066"/>
        <end position="1079"/>
    </location>
</feature>
<dbReference type="GeneID" id="17353550"/>
<reference evidence="2 3" key="1">
    <citation type="journal article" date="2010" name="Plant Cell">
        <title>The Chlorella variabilis NC64A genome reveals adaptation to photosymbiosis, coevolution with viruses, and cryptic sex.</title>
        <authorList>
            <person name="Blanc G."/>
            <person name="Duncan G."/>
            <person name="Agarkova I."/>
            <person name="Borodovsky M."/>
            <person name="Gurnon J."/>
            <person name="Kuo A."/>
            <person name="Lindquist E."/>
            <person name="Lucas S."/>
            <person name="Pangilinan J."/>
            <person name="Polle J."/>
            <person name="Salamov A."/>
            <person name="Terry A."/>
            <person name="Yamada T."/>
            <person name="Dunigan D.D."/>
            <person name="Grigoriev I.V."/>
            <person name="Claverie J.M."/>
            <person name="Van Etten J.L."/>
        </authorList>
    </citation>
    <scope>NUCLEOTIDE SEQUENCE [LARGE SCALE GENOMIC DNA]</scope>
    <source>
        <strain evidence="2 3">NC64A</strain>
    </source>
</reference>
<gene>
    <name evidence="2" type="ORF">CHLNCDRAFT_135628</name>
</gene>
<accession>E1ZIM1</accession>